<accession>A0A0A9FY81</accession>
<keyword evidence="1" id="KW-1133">Transmembrane helix</keyword>
<keyword evidence="1" id="KW-0472">Membrane</keyword>
<keyword evidence="1" id="KW-0812">Transmembrane</keyword>
<evidence type="ECO:0000313" key="2">
    <source>
        <dbReference type="EMBL" id="JAE16139.1"/>
    </source>
</evidence>
<sequence length="66" mass="7830">MQMVGNNLIYSLILRPGWSAYSVKSIFGFFKVAVFCFHFSFFGQMYSTLSFRFYNSYFISYFVGIR</sequence>
<proteinExistence type="predicted"/>
<reference evidence="2" key="1">
    <citation type="submission" date="2014-09" db="EMBL/GenBank/DDBJ databases">
        <authorList>
            <person name="Magalhaes I.L.F."/>
            <person name="Oliveira U."/>
            <person name="Santos F.R."/>
            <person name="Vidigal T.H.D.A."/>
            <person name="Brescovit A.D."/>
            <person name="Santos A.J."/>
        </authorList>
    </citation>
    <scope>NUCLEOTIDE SEQUENCE</scope>
    <source>
        <tissue evidence="2">Shoot tissue taken approximately 20 cm above the soil surface</tissue>
    </source>
</reference>
<evidence type="ECO:0000256" key="1">
    <source>
        <dbReference type="SAM" id="Phobius"/>
    </source>
</evidence>
<name>A0A0A9FY81_ARUDO</name>
<protein>
    <submittedName>
        <fullName evidence="2">Uncharacterized protein</fullName>
    </submittedName>
</protein>
<reference evidence="2" key="2">
    <citation type="journal article" date="2015" name="Data Brief">
        <title>Shoot transcriptome of the giant reed, Arundo donax.</title>
        <authorList>
            <person name="Barrero R.A."/>
            <person name="Guerrero F.D."/>
            <person name="Moolhuijzen P."/>
            <person name="Goolsby J.A."/>
            <person name="Tidwell J."/>
            <person name="Bellgard S.E."/>
            <person name="Bellgard M.I."/>
        </authorList>
    </citation>
    <scope>NUCLEOTIDE SEQUENCE</scope>
    <source>
        <tissue evidence="2">Shoot tissue taken approximately 20 cm above the soil surface</tissue>
    </source>
</reference>
<dbReference type="AlphaFoldDB" id="A0A0A9FY81"/>
<feature type="transmembrane region" description="Helical" evidence="1">
    <location>
        <begin position="20"/>
        <end position="42"/>
    </location>
</feature>
<organism evidence="2">
    <name type="scientific">Arundo donax</name>
    <name type="common">Giant reed</name>
    <name type="synonym">Donax arundinaceus</name>
    <dbReference type="NCBI Taxonomy" id="35708"/>
    <lineage>
        <taxon>Eukaryota</taxon>
        <taxon>Viridiplantae</taxon>
        <taxon>Streptophyta</taxon>
        <taxon>Embryophyta</taxon>
        <taxon>Tracheophyta</taxon>
        <taxon>Spermatophyta</taxon>
        <taxon>Magnoliopsida</taxon>
        <taxon>Liliopsida</taxon>
        <taxon>Poales</taxon>
        <taxon>Poaceae</taxon>
        <taxon>PACMAD clade</taxon>
        <taxon>Arundinoideae</taxon>
        <taxon>Arundineae</taxon>
        <taxon>Arundo</taxon>
    </lineage>
</organism>
<dbReference type="EMBL" id="GBRH01181757">
    <property type="protein sequence ID" value="JAE16139.1"/>
    <property type="molecule type" value="Transcribed_RNA"/>
</dbReference>